<dbReference type="Gene3D" id="3.30.1130.10">
    <property type="match status" value="1"/>
</dbReference>
<dbReference type="RefSeq" id="WP_231746136.1">
    <property type="nucleotide sequence ID" value="NZ_CP036261.1"/>
</dbReference>
<keyword evidence="7" id="KW-1185">Reference proteome</keyword>
<comment type="catalytic activity">
    <reaction evidence="5">
        <text>7-aminomethyl-7-carbaguanine + 2 NADP(+) = 7-cyano-7-carbaguanine + 2 NADPH + 3 H(+)</text>
        <dbReference type="Rhea" id="RHEA:13409"/>
        <dbReference type="ChEBI" id="CHEBI:15378"/>
        <dbReference type="ChEBI" id="CHEBI:45075"/>
        <dbReference type="ChEBI" id="CHEBI:57783"/>
        <dbReference type="ChEBI" id="CHEBI:58349"/>
        <dbReference type="ChEBI" id="CHEBI:58703"/>
        <dbReference type="EC" id="1.7.1.13"/>
    </reaction>
</comment>
<sequence>MSTDFGDLLETFDNPYAGRNYTIEHTCPEFTSVCPKTGQPDFGTLVFTYVPNELCIELKSLKMYLQRYRNEGIFYEHITNRIMDDFVNAVKPRWANLESRWTPRGGLSSVIVVEYPDSEDE</sequence>
<dbReference type="KEGG" id="ruv:EC9_23940"/>
<feature type="binding site" evidence="5">
    <location>
        <begin position="75"/>
        <end position="76"/>
    </location>
    <ligand>
        <name>substrate</name>
    </ligand>
</feature>
<dbReference type="AlphaFoldDB" id="A0A517M008"/>
<evidence type="ECO:0000313" key="7">
    <source>
        <dbReference type="Proteomes" id="UP000319557"/>
    </source>
</evidence>
<dbReference type="InterPro" id="IPR029500">
    <property type="entry name" value="QueF"/>
</dbReference>
<dbReference type="GO" id="GO:0008616">
    <property type="term" value="P:tRNA queuosine(34) biosynthetic process"/>
    <property type="evidence" value="ECO:0007669"/>
    <property type="project" value="UniProtKB-UniRule"/>
</dbReference>
<evidence type="ECO:0000256" key="2">
    <source>
        <dbReference type="ARBA" id="ARBA00022785"/>
    </source>
</evidence>
<feature type="active site" description="Thioimide intermediate" evidence="5">
    <location>
        <position position="34"/>
    </location>
</feature>
<dbReference type="PIRSF" id="PIRSF027377">
    <property type="entry name" value="Nitrile_oxidored_QueF"/>
    <property type="match status" value="1"/>
</dbReference>
<evidence type="ECO:0000313" key="6">
    <source>
        <dbReference type="EMBL" id="QDS88206.1"/>
    </source>
</evidence>
<feature type="active site" description="Proton donor" evidence="5">
    <location>
        <position position="41"/>
    </location>
</feature>
<keyword evidence="4 5" id="KW-0560">Oxidoreductase</keyword>
<dbReference type="Pfam" id="PF14489">
    <property type="entry name" value="QueF"/>
    <property type="match status" value="1"/>
</dbReference>
<dbReference type="UniPathway" id="UPA00392"/>
<dbReference type="EC" id="1.7.1.13" evidence="5"/>
<name>A0A517M008_9BACT</name>
<dbReference type="InterPro" id="IPR050084">
    <property type="entry name" value="NADPH_dep_7-cyano-7-deazaG_red"/>
</dbReference>
<dbReference type="PANTHER" id="PTHR34354">
    <property type="entry name" value="NADPH-DEPENDENT 7-CYANO-7-DEAZAGUANINE REDUCTASE"/>
    <property type="match status" value="1"/>
</dbReference>
<dbReference type="HAMAP" id="MF_00818">
    <property type="entry name" value="QueF_type1"/>
    <property type="match status" value="1"/>
</dbReference>
<dbReference type="GO" id="GO:0005737">
    <property type="term" value="C:cytoplasm"/>
    <property type="evidence" value="ECO:0007669"/>
    <property type="project" value="UniProtKB-SubCell"/>
</dbReference>
<keyword evidence="3 5" id="KW-0521">NADP</keyword>
<dbReference type="InterPro" id="IPR043133">
    <property type="entry name" value="GTP-CH-I_C/QueF"/>
</dbReference>
<protein>
    <recommendedName>
        <fullName evidence="5">NADPH-dependent 7-cyano-7-deazaguanine reductase</fullName>
        <ecNumber evidence="5">1.7.1.13</ecNumber>
    </recommendedName>
    <alternativeName>
        <fullName evidence="5">7-cyano-7-carbaguanine reductase</fullName>
    </alternativeName>
    <alternativeName>
        <fullName evidence="5">NADPH-dependent nitrile oxidoreductase</fullName>
    </alternativeName>
    <alternativeName>
        <fullName evidence="5">PreQ(0) reductase</fullName>
    </alternativeName>
</protein>
<proteinExistence type="inferred from homology"/>
<comment type="pathway">
    <text evidence="5">tRNA modification; tRNA-queuosine biosynthesis.</text>
</comment>
<dbReference type="InterPro" id="IPR016856">
    <property type="entry name" value="QueF_type1"/>
</dbReference>
<feature type="binding site" evidence="5">
    <location>
        <begin position="56"/>
        <end position="58"/>
    </location>
    <ligand>
        <name>substrate</name>
    </ligand>
</feature>
<evidence type="ECO:0000256" key="1">
    <source>
        <dbReference type="ARBA" id="ARBA00022490"/>
    </source>
</evidence>
<comment type="similarity">
    <text evidence="5">Belongs to the GTP cyclohydrolase I family. QueF type 1 subfamily.</text>
</comment>
<reference evidence="6 7" key="1">
    <citation type="submission" date="2019-02" db="EMBL/GenBank/DDBJ databases">
        <title>Deep-cultivation of Planctomycetes and their phenomic and genomic characterization uncovers novel biology.</title>
        <authorList>
            <person name="Wiegand S."/>
            <person name="Jogler M."/>
            <person name="Boedeker C."/>
            <person name="Pinto D."/>
            <person name="Vollmers J."/>
            <person name="Rivas-Marin E."/>
            <person name="Kohn T."/>
            <person name="Peeters S.H."/>
            <person name="Heuer A."/>
            <person name="Rast P."/>
            <person name="Oberbeckmann S."/>
            <person name="Bunk B."/>
            <person name="Jeske O."/>
            <person name="Meyerdierks A."/>
            <person name="Storesund J.E."/>
            <person name="Kallscheuer N."/>
            <person name="Luecker S."/>
            <person name="Lage O.M."/>
            <person name="Pohl T."/>
            <person name="Merkel B.J."/>
            <person name="Hornburger P."/>
            <person name="Mueller R.-W."/>
            <person name="Bruemmer F."/>
            <person name="Labrenz M."/>
            <person name="Spormann A.M."/>
            <person name="Op den Camp H."/>
            <person name="Overmann J."/>
            <person name="Amann R."/>
            <person name="Jetten M.S.M."/>
            <person name="Mascher T."/>
            <person name="Medema M.H."/>
            <person name="Devos D.P."/>
            <person name="Kaster A.-K."/>
            <person name="Ovreas L."/>
            <person name="Rohde M."/>
            <person name="Galperin M.Y."/>
            <person name="Jogler C."/>
        </authorList>
    </citation>
    <scope>NUCLEOTIDE SEQUENCE [LARGE SCALE GENOMIC DNA]</scope>
    <source>
        <strain evidence="6 7">EC9</strain>
    </source>
</reference>
<gene>
    <name evidence="5 6" type="primary">queF</name>
    <name evidence="6" type="ORF">EC9_23940</name>
</gene>
<comment type="subcellular location">
    <subcellularLocation>
        <location evidence="5">Cytoplasm</location>
    </subcellularLocation>
</comment>
<evidence type="ECO:0000256" key="5">
    <source>
        <dbReference type="HAMAP-Rule" id="MF_00818"/>
    </source>
</evidence>
<dbReference type="SUPFAM" id="SSF55620">
    <property type="entry name" value="Tetrahydrobiopterin biosynthesis enzymes-like"/>
    <property type="match status" value="1"/>
</dbReference>
<dbReference type="GO" id="GO:0033739">
    <property type="term" value="F:preQ1 synthase activity"/>
    <property type="evidence" value="ECO:0007669"/>
    <property type="project" value="UniProtKB-UniRule"/>
</dbReference>
<dbReference type="NCBIfam" id="TIGR03139">
    <property type="entry name" value="QueF-II"/>
    <property type="match status" value="1"/>
</dbReference>
<organism evidence="6 7">
    <name type="scientific">Rosistilla ulvae</name>
    <dbReference type="NCBI Taxonomy" id="1930277"/>
    <lineage>
        <taxon>Bacteria</taxon>
        <taxon>Pseudomonadati</taxon>
        <taxon>Planctomycetota</taxon>
        <taxon>Planctomycetia</taxon>
        <taxon>Pirellulales</taxon>
        <taxon>Pirellulaceae</taxon>
        <taxon>Rosistilla</taxon>
    </lineage>
</organism>
<dbReference type="EMBL" id="CP036261">
    <property type="protein sequence ID" value="QDS88206.1"/>
    <property type="molecule type" value="Genomic_DNA"/>
</dbReference>
<comment type="function">
    <text evidence="5">Catalyzes the NADPH-dependent reduction of 7-cyano-7-deazaguanine (preQ0) to 7-aminomethyl-7-deazaguanine (preQ1).</text>
</comment>
<dbReference type="Proteomes" id="UP000319557">
    <property type="component" value="Chromosome"/>
</dbReference>
<evidence type="ECO:0000256" key="4">
    <source>
        <dbReference type="ARBA" id="ARBA00023002"/>
    </source>
</evidence>
<dbReference type="PANTHER" id="PTHR34354:SF1">
    <property type="entry name" value="NADPH-DEPENDENT 7-CYANO-7-DEAZAGUANINE REDUCTASE"/>
    <property type="match status" value="1"/>
</dbReference>
<evidence type="ECO:0000256" key="3">
    <source>
        <dbReference type="ARBA" id="ARBA00022857"/>
    </source>
</evidence>
<accession>A0A517M008</accession>
<keyword evidence="1 5" id="KW-0963">Cytoplasm</keyword>
<keyword evidence="2 5" id="KW-0671">Queuosine biosynthesis</keyword>